<dbReference type="Pfam" id="PF01420">
    <property type="entry name" value="Methylase_S"/>
    <property type="match status" value="1"/>
</dbReference>
<gene>
    <name evidence="6" type="ordered locus">Mpal_1095</name>
</gene>
<evidence type="ECO:0000313" key="6">
    <source>
        <dbReference type="EMBL" id="ACL16441.1"/>
    </source>
</evidence>
<name>B8GH36_METPE</name>
<dbReference type="InterPro" id="IPR000055">
    <property type="entry name" value="Restrct_endonuc_typeI_TRD"/>
</dbReference>
<dbReference type="PANTHER" id="PTHR30408:SF12">
    <property type="entry name" value="TYPE I RESTRICTION ENZYME MJAVIII SPECIFICITY SUBUNIT"/>
    <property type="match status" value="1"/>
</dbReference>
<dbReference type="Proteomes" id="UP000002457">
    <property type="component" value="Chromosome"/>
</dbReference>
<feature type="region of interest" description="Disordered" evidence="4">
    <location>
        <begin position="150"/>
        <end position="180"/>
    </location>
</feature>
<keyword evidence="2" id="KW-0680">Restriction system</keyword>
<dbReference type="AlphaFoldDB" id="B8GH36"/>
<dbReference type="EMBL" id="CP001338">
    <property type="protein sequence ID" value="ACL16441.1"/>
    <property type="molecule type" value="Genomic_DNA"/>
</dbReference>
<dbReference type="STRING" id="521011.Mpal_1095"/>
<evidence type="ECO:0000259" key="5">
    <source>
        <dbReference type="Pfam" id="PF01420"/>
    </source>
</evidence>
<evidence type="ECO:0000256" key="3">
    <source>
        <dbReference type="ARBA" id="ARBA00023125"/>
    </source>
</evidence>
<sequence length="180" mass="20522">MTNLGVFPETWQIKKIGDLFNVQQGISMSPARRNGPNKHPFLRTLNVFWSGIDLKTLDYMDLSEKEIGKLNLLPGDLLVCEGGDIGRSAIWRGELESCGYQNHIHRLRVKNCDVYPEFVVFWMQAAIKILGFYQDEGNKTTIPNLSQSRLKNFDIPHSPNNTPSPPPSTPCRKQKRRPMP</sequence>
<accession>B8GH36</accession>
<dbReference type="PANTHER" id="PTHR30408">
    <property type="entry name" value="TYPE-1 RESTRICTION ENZYME ECOKI SPECIFICITY PROTEIN"/>
    <property type="match status" value="1"/>
</dbReference>
<dbReference type="RefSeq" id="WP_012617760.1">
    <property type="nucleotide sequence ID" value="NC_011832.1"/>
</dbReference>
<dbReference type="REBASE" id="19795">
    <property type="entry name" value="S.MpaEORF1097P"/>
</dbReference>
<dbReference type="SUPFAM" id="SSF116734">
    <property type="entry name" value="DNA methylase specificity domain"/>
    <property type="match status" value="1"/>
</dbReference>
<dbReference type="OrthoDB" id="84651at2157"/>
<dbReference type="GO" id="GO:0009307">
    <property type="term" value="P:DNA restriction-modification system"/>
    <property type="evidence" value="ECO:0007669"/>
    <property type="project" value="UniProtKB-KW"/>
</dbReference>
<proteinExistence type="inferred from homology"/>
<evidence type="ECO:0000313" key="7">
    <source>
        <dbReference type="Proteomes" id="UP000002457"/>
    </source>
</evidence>
<dbReference type="GeneID" id="32154896"/>
<reference evidence="6 7" key="1">
    <citation type="journal article" date="2015" name="Genome Announc.">
        <title>Complete Genome Sequence of Methanosphaerula palustris E1-9CT, a Hydrogenotrophic Methanogen Isolated from a Minerotrophic Fen Peatland.</title>
        <authorList>
            <person name="Cadillo-Quiroz H."/>
            <person name="Browne P."/>
            <person name="Kyrpides N."/>
            <person name="Woyke T."/>
            <person name="Goodwin L."/>
            <person name="Detter C."/>
            <person name="Yavitt J.B."/>
            <person name="Zinder S.H."/>
        </authorList>
    </citation>
    <scope>NUCLEOTIDE SEQUENCE [LARGE SCALE GENOMIC DNA]</scope>
    <source>
        <strain evidence="7">ATCC BAA-1556 / DSM 19958 / E1-9c</strain>
    </source>
</reference>
<dbReference type="eggNOG" id="arCOG02626">
    <property type="taxonomic scope" value="Archaea"/>
</dbReference>
<evidence type="ECO:0000256" key="4">
    <source>
        <dbReference type="SAM" id="MobiDB-lite"/>
    </source>
</evidence>
<comment type="similarity">
    <text evidence="1">Belongs to the type-I restriction system S methylase family.</text>
</comment>
<evidence type="ECO:0000256" key="1">
    <source>
        <dbReference type="ARBA" id="ARBA00010923"/>
    </source>
</evidence>
<dbReference type="InterPro" id="IPR052021">
    <property type="entry name" value="Type-I_RS_S_subunit"/>
</dbReference>
<dbReference type="KEGG" id="mpl:Mpal_1095"/>
<keyword evidence="3" id="KW-0238">DNA-binding</keyword>
<protein>
    <submittedName>
        <fullName evidence="6">Restriction modification system DNA specificity subunit</fullName>
    </submittedName>
</protein>
<dbReference type="CDD" id="cd17253">
    <property type="entry name" value="RMtype1_S_Eco933I-TRD2-CR2_like"/>
    <property type="match status" value="1"/>
</dbReference>
<dbReference type="Gene3D" id="3.90.220.20">
    <property type="entry name" value="DNA methylase specificity domains"/>
    <property type="match status" value="1"/>
</dbReference>
<dbReference type="GO" id="GO:0003677">
    <property type="term" value="F:DNA binding"/>
    <property type="evidence" value="ECO:0007669"/>
    <property type="project" value="UniProtKB-KW"/>
</dbReference>
<organism evidence="6 7">
    <name type="scientific">Methanosphaerula palustris (strain ATCC BAA-1556 / DSM 19958 / E1-9c)</name>
    <dbReference type="NCBI Taxonomy" id="521011"/>
    <lineage>
        <taxon>Archaea</taxon>
        <taxon>Methanobacteriati</taxon>
        <taxon>Methanobacteriota</taxon>
        <taxon>Stenosarchaea group</taxon>
        <taxon>Methanomicrobia</taxon>
        <taxon>Methanomicrobiales</taxon>
        <taxon>Methanoregulaceae</taxon>
        <taxon>Methanosphaerula</taxon>
    </lineage>
</organism>
<keyword evidence="7" id="KW-1185">Reference proteome</keyword>
<dbReference type="InterPro" id="IPR044946">
    <property type="entry name" value="Restrct_endonuc_typeI_TRD_sf"/>
</dbReference>
<dbReference type="HOGENOM" id="CLU_1693417_0_0_2"/>
<evidence type="ECO:0000256" key="2">
    <source>
        <dbReference type="ARBA" id="ARBA00022747"/>
    </source>
</evidence>
<feature type="domain" description="Type I restriction modification DNA specificity" evidence="5">
    <location>
        <begin position="8"/>
        <end position="156"/>
    </location>
</feature>